<dbReference type="SUPFAM" id="SSF53335">
    <property type="entry name" value="S-adenosyl-L-methionine-dependent methyltransferases"/>
    <property type="match status" value="1"/>
</dbReference>
<feature type="binding site" evidence="8">
    <location>
        <position position="58"/>
    </location>
    <ligand>
        <name>S-adenosyl-L-methionine</name>
        <dbReference type="ChEBI" id="CHEBI:59789"/>
    </ligand>
</feature>
<keyword evidence="2 7" id="KW-0698">rRNA processing</keyword>
<reference evidence="10 11" key="1">
    <citation type="journal article" date="2018" name="Front. Microbiol.">
        <title>Hydrolytic Capabilities as a Key to Environmental Success: Chitinolytic and Cellulolytic Acidobacteria From Acidic Sub-arctic Soils and Boreal Peatlands.</title>
        <authorList>
            <person name="Belova S.E."/>
            <person name="Ravin N.V."/>
            <person name="Pankratov T.A."/>
            <person name="Rakitin A.L."/>
            <person name="Ivanova A.A."/>
            <person name="Beletsky A.V."/>
            <person name="Mardanov A.V."/>
            <person name="Sinninghe Damste J.S."/>
            <person name="Dedysh S.N."/>
        </authorList>
    </citation>
    <scope>NUCLEOTIDE SEQUENCE [LARGE SCALE GENOMIC DNA]</scope>
    <source>
        <strain evidence="10 11">SBC82</strain>
    </source>
</reference>
<dbReference type="InterPro" id="IPR020598">
    <property type="entry name" value="rRNA_Ade_methylase_Trfase_N"/>
</dbReference>
<evidence type="ECO:0000256" key="3">
    <source>
        <dbReference type="ARBA" id="ARBA00022603"/>
    </source>
</evidence>
<keyword evidence="1 7" id="KW-0963">Cytoplasm</keyword>
<dbReference type="SMART" id="SM00650">
    <property type="entry name" value="rADc"/>
    <property type="match status" value="1"/>
</dbReference>
<dbReference type="OrthoDB" id="9814755at2"/>
<feature type="domain" description="Ribosomal RNA adenine methylase transferase N-terminal" evidence="9">
    <location>
        <begin position="17"/>
        <end position="190"/>
    </location>
</feature>
<keyword evidence="6 7" id="KW-0694">RNA-binding</keyword>
<dbReference type="Gene3D" id="1.10.8.100">
    <property type="entry name" value="Ribosomal RNA adenine dimethylase-like, domain 2"/>
    <property type="match status" value="1"/>
</dbReference>
<feature type="binding site" evidence="7 8">
    <location>
        <position position="12"/>
    </location>
    <ligand>
        <name>S-adenosyl-L-methionine</name>
        <dbReference type="ChEBI" id="CHEBI:59789"/>
    </ligand>
</feature>
<keyword evidence="11" id="KW-1185">Reference proteome</keyword>
<organism evidence="10 11">
    <name type="scientific">Acidisarcina polymorpha</name>
    <dbReference type="NCBI Taxonomy" id="2211140"/>
    <lineage>
        <taxon>Bacteria</taxon>
        <taxon>Pseudomonadati</taxon>
        <taxon>Acidobacteriota</taxon>
        <taxon>Terriglobia</taxon>
        <taxon>Terriglobales</taxon>
        <taxon>Acidobacteriaceae</taxon>
        <taxon>Acidisarcina</taxon>
    </lineage>
</organism>
<evidence type="ECO:0000256" key="5">
    <source>
        <dbReference type="ARBA" id="ARBA00022691"/>
    </source>
</evidence>
<dbReference type="AlphaFoldDB" id="A0A2Z5G5I1"/>
<keyword evidence="4 7" id="KW-0808">Transferase</keyword>
<feature type="binding site" evidence="7 8">
    <location>
        <position position="105"/>
    </location>
    <ligand>
        <name>S-adenosyl-L-methionine</name>
        <dbReference type="ChEBI" id="CHEBI:59789"/>
    </ligand>
</feature>
<dbReference type="EMBL" id="CP030840">
    <property type="protein sequence ID" value="AXC14240.1"/>
    <property type="molecule type" value="Genomic_DNA"/>
</dbReference>
<protein>
    <recommendedName>
        <fullName evidence="7">Ribosomal RNA small subunit methyltransferase A</fullName>
        <ecNumber evidence="7">2.1.1.182</ecNumber>
    </recommendedName>
    <alternativeName>
        <fullName evidence="7">16S rRNA (adenine(1518)-N(6)/adenine(1519)-N(6))-dimethyltransferase</fullName>
    </alternativeName>
    <alternativeName>
        <fullName evidence="7">16S rRNA dimethyladenosine transferase</fullName>
    </alternativeName>
    <alternativeName>
        <fullName evidence="7">16S rRNA dimethylase</fullName>
    </alternativeName>
    <alternativeName>
        <fullName evidence="7">S-adenosylmethionine-6-N', N'-adenosyl(rRNA) dimethyltransferase</fullName>
    </alternativeName>
</protein>
<proteinExistence type="inferred from homology"/>
<comment type="function">
    <text evidence="7">Specifically dimethylates two adjacent adenosines (A1518 and A1519) in the loop of a conserved hairpin near the 3'-end of 16S rRNA in the 30S particle. May play a critical role in biogenesis of 30S subunits.</text>
</comment>
<evidence type="ECO:0000259" key="9">
    <source>
        <dbReference type="SMART" id="SM00650"/>
    </source>
</evidence>
<dbReference type="InterPro" id="IPR001737">
    <property type="entry name" value="KsgA/Erm"/>
</dbReference>
<evidence type="ECO:0000256" key="4">
    <source>
        <dbReference type="ARBA" id="ARBA00022679"/>
    </source>
</evidence>
<feature type="binding site" evidence="7 8">
    <location>
        <position position="83"/>
    </location>
    <ligand>
        <name>S-adenosyl-L-methionine</name>
        <dbReference type="ChEBI" id="CHEBI:59789"/>
    </ligand>
</feature>
<comment type="subcellular location">
    <subcellularLocation>
        <location evidence="7">Cytoplasm</location>
    </subcellularLocation>
</comment>
<comment type="similarity">
    <text evidence="7">Belongs to the class I-like SAM-binding methyltransferase superfamily. rRNA adenine N(6)-methyltransferase family. RsmA subfamily.</text>
</comment>
<evidence type="ECO:0000256" key="1">
    <source>
        <dbReference type="ARBA" id="ARBA00022490"/>
    </source>
</evidence>
<dbReference type="NCBIfam" id="TIGR00755">
    <property type="entry name" value="ksgA"/>
    <property type="match status" value="1"/>
</dbReference>
<dbReference type="GO" id="GO:0052908">
    <property type="term" value="F:16S rRNA (adenine(1518)-N(6)/adenine(1519)-N(6))-dimethyltransferase activity"/>
    <property type="evidence" value="ECO:0007669"/>
    <property type="project" value="UniProtKB-EC"/>
</dbReference>
<dbReference type="GO" id="GO:0003723">
    <property type="term" value="F:RNA binding"/>
    <property type="evidence" value="ECO:0007669"/>
    <property type="project" value="UniProtKB-UniRule"/>
</dbReference>
<dbReference type="Proteomes" id="UP000253606">
    <property type="component" value="Chromosome"/>
</dbReference>
<sequence length="269" mass="28918">MTSKPKLGQNFLADPAAAYAIVQALGDISAGTVLEIGPGKGAITSLLAARAGHLVAVDLDASLAARLTSEYAMDDRVEVLHHDILTLDMAGLLPNTGGKLAVVGNLPYYITSPILLHLFEHANVIDRAVIMVQREVADRIAAAPGTRDYGLLTATTQLFARVENLFTLPPSAFSPPPEVYSTVLRLTFASRLADLGIDRLGFIKFLKESFAQKRKTLANNLRFAGHGPENVAAAFRRTGISSTIRAEALPLEEAARLYRDLQDSEQSAQ</sequence>
<dbReference type="HAMAP" id="MF_00607">
    <property type="entry name" value="16SrRNA_methyltr_A"/>
    <property type="match status" value="1"/>
</dbReference>
<evidence type="ECO:0000256" key="2">
    <source>
        <dbReference type="ARBA" id="ARBA00022552"/>
    </source>
</evidence>
<evidence type="ECO:0000256" key="7">
    <source>
        <dbReference type="HAMAP-Rule" id="MF_00607"/>
    </source>
</evidence>
<dbReference type="Gene3D" id="3.40.50.150">
    <property type="entry name" value="Vaccinia Virus protein VP39"/>
    <property type="match status" value="1"/>
</dbReference>
<comment type="catalytic activity">
    <reaction evidence="7">
        <text>adenosine(1518)/adenosine(1519) in 16S rRNA + 4 S-adenosyl-L-methionine = N(6)-dimethyladenosine(1518)/N(6)-dimethyladenosine(1519) in 16S rRNA + 4 S-adenosyl-L-homocysteine + 4 H(+)</text>
        <dbReference type="Rhea" id="RHEA:19609"/>
        <dbReference type="Rhea" id="RHEA-COMP:10232"/>
        <dbReference type="Rhea" id="RHEA-COMP:10233"/>
        <dbReference type="ChEBI" id="CHEBI:15378"/>
        <dbReference type="ChEBI" id="CHEBI:57856"/>
        <dbReference type="ChEBI" id="CHEBI:59789"/>
        <dbReference type="ChEBI" id="CHEBI:74411"/>
        <dbReference type="ChEBI" id="CHEBI:74493"/>
        <dbReference type="EC" id="2.1.1.182"/>
    </reaction>
</comment>
<evidence type="ECO:0000256" key="6">
    <source>
        <dbReference type="ARBA" id="ARBA00022884"/>
    </source>
</evidence>
<evidence type="ECO:0000313" key="10">
    <source>
        <dbReference type="EMBL" id="AXC14240.1"/>
    </source>
</evidence>
<dbReference type="PANTHER" id="PTHR11727:SF7">
    <property type="entry name" value="DIMETHYLADENOSINE TRANSFERASE-RELATED"/>
    <property type="match status" value="1"/>
</dbReference>
<evidence type="ECO:0000313" key="11">
    <source>
        <dbReference type="Proteomes" id="UP000253606"/>
    </source>
</evidence>
<dbReference type="Pfam" id="PF00398">
    <property type="entry name" value="RrnaAD"/>
    <property type="match status" value="1"/>
</dbReference>
<dbReference type="InterPro" id="IPR011530">
    <property type="entry name" value="rRNA_adenine_dimethylase"/>
</dbReference>
<name>A0A2Z5G5I1_9BACT</name>
<keyword evidence="5 7" id="KW-0949">S-adenosyl-L-methionine</keyword>
<dbReference type="PANTHER" id="PTHR11727">
    <property type="entry name" value="DIMETHYLADENOSINE TRANSFERASE"/>
    <property type="match status" value="1"/>
</dbReference>
<dbReference type="KEGG" id="abas:ACPOL_4978"/>
<feature type="binding site" evidence="7 8">
    <location>
        <position position="10"/>
    </location>
    <ligand>
        <name>S-adenosyl-L-methionine</name>
        <dbReference type="ChEBI" id="CHEBI:59789"/>
    </ligand>
</feature>
<accession>A0A2Z5G5I1</accession>
<dbReference type="InterPro" id="IPR023165">
    <property type="entry name" value="rRNA_Ade_diMease-like_C"/>
</dbReference>
<dbReference type="GO" id="GO:0005829">
    <property type="term" value="C:cytosol"/>
    <property type="evidence" value="ECO:0007669"/>
    <property type="project" value="TreeGrafter"/>
</dbReference>
<evidence type="ECO:0000256" key="8">
    <source>
        <dbReference type="PROSITE-ProRule" id="PRU01026"/>
    </source>
</evidence>
<gene>
    <name evidence="7" type="primary">rsmA</name>
    <name evidence="7" type="synonym">ksgA</name>
    <name evidence="10" type="ORF">ACPOL_4978</name>
</gene>
<dbReference type="EC" id="2.1.1.182" evidence="7"/>
<dbReference type="PROSITE" id="PS51689">
    <property type="entry name" value="SAM_RNA_A_N6_MT"/>
    <property type="match status" value="1"/>
</dbReference>
<feature type="binding site" evidence="7 8">
    <location>
        <position position="37"/>
    </location>
    <ligand>
        <name>S-adenosyl-L-methionine</name>
        <dbReference type="ChEBI" id="CHEBI:59789"/>
    </ligand>
</feature>
<dbReference type="RefSeq" id="WP_114209057.1">
    <property type="nucleotide sequence ID" value="NZ_CP030840.1"/>
</dbReference>
<comment type="caution">
    <text evidence="7">Lacks conserved residue(s) required for the propagation of feature annotation.</text>
</comment>
<dbReference type="InterPro" id="IPR029063">
    <property type="entry name" value="SAM-dependent_MTases_sf"/>
</dbReference>
<dbReference type="CDD" id="cd02440">
    <property type="entry name" value="AdoMet_MTases"/>
    <property type="match status" value="1"/>
</dbReference>
<keyword evidence="3 7" id="KW-0489">Methyltransferase</keyword>